<dbReference type="EMBL" id="FZQA01000002">
    <property type="protein sequence ID" value="SNT71934.1"/>
    <property type="molecule type" value="Genomic_DNA"/>
</dbReference>
<sequence>MSILDFVNYRHAINVCDKHIVLEIDMSGVHS</sequence>
<evidence type="ECO:0000313" key="2">
    <source>
        <dbReference type="Proteomes" id="UP000198346"/>
    </source>
</evidence>
<organism evidence="1 2">
    <name type="scientific">Amphiplicatus metriothermophilus</name>
    <dbReference type="NCBI Taxonomy" id="1519374"/>
    <lineage>
        <taxon>Bacteria</taxon>
        <taxon>Pseudomonadati</taxon>
        <taxon>Pseudomonadota</taxon>
        <taxon>Alphaproteobacteria</taxon>
        <taxon>Parvularculales</taxon>
        <taxon>Parvularculaceae</taxon>
        <taxon>Amphiplicatus</taxon>
    </lineage>
</organism>
<dbReference type="AlphaFoldDB" id="A0A239PNP7"/>
<reference evidence="1 2" key="1">
    <citation type="submission" date="2017-07" db="EMBL/GenBank/DDBJ databases">
        <authorList>
            <person name="Sun Z.S."/>
            <person name="Albrecht U."/>
            <person name="Echele G."/>
            <person name="Lee C.C."/>
        </authorList>
    </citation>
    <scope>NUCLEOTIDE SEQUENCE [LARGE SCALE GENOMIC DNA]</scope>
    <source>
        <strain evidence="1 2">CGMCC 1.12710</strain>
    </source>
</reference>
<proteinExistence type="predicted"/>
<gene>
    <name evidence="1" type="ORF">SAMN06297382_0955</name>
</gene>
<protein>
    <submittedName>
        <fullName evidence="1">Uncharacterized protein</fullName>
    </submittedName>
</protein>
<accession>A0A239PNP7</accession>
<name>A0A239PNP7_9PROT</name>
<dbReference type="Proteomes" id="UP000198346">
    <property type="component" value="Unassembled WGS sequence"/>
</dbReference>
<keyword evidence="2" id="KW-1185">Reference proteome</keyword>
<evidence type="ECO:0000313" key="1">
    <source>
        <dbReference type="EMBL" id="SNT71934.1"/>
    </source>
</evidence>